<dbReference type="InterPro" id="IPR013762">
    <property type="entry name" value="Integrase-like_cat_sf"/>
</dbReference>
<evidence type="ECO:0000256" key="2">
    <source>
        <dbReference type="SAM" id="MobiDB-lite"/>
    </source>
</evidence>
<feature type="region of interest" description="Disordered" evidence="2">
    <location>
        <begin position="326"/>
        <end position="346"/>
    </location>
</feature>
<dbReference type="Gene3D" id="1.10.443.10">
    <property type="entry name" value="Intergrase catalytic core"/>
    <property type="match status" value="1"/>
</dbReference>
<feature type="region of interest" description="Disordered" evidence="2">
    <location>
        <begin position="265"/>
        <end position="285"/>
    </location>
</feature>
<name>A0AAV7TVK1_PLEWA</name>
<dbReference type="AlphaFoldDB" id="A0AAV7TVK1"/>
<protein>
    <submittedName>
        <fullName evidence="3">Uncharacterized protein</fullName>
    </submittedName>
</protein>
<dbReference type="GO" id="GO:0006310">
    <property type="term" value="P:DNA recombination"/>
    <property type="evidence" value="ECO:0007669"/>
    <property type="project" value="UniProtKB-KW"/>
</dbReference>
<feature type="compositionally biased region" description="Basic and acidic residues" evidence="2">
    <location>
        <begin position="276"/>
        <end position="285"/>
    </location>
</feature>
<keyword evidence="1" id="KW-0233">DNA recombination</keyword>
<dbReference type="GO" id="GO:0015074">
    <property type="term" value="P:DNA integration"/>
    <property type="evidence" value="ECO:0007669"/>
    <property type="project" value="InterPro"/>
</dbReference>
<dbReference type="InterPro" id="IPR011010">
    <property type="entry name" value="DNA_brk_join_enz"/>
</dbReference>
<evidence type="ECO:0000313" key="4">
    <source>
        <dbReference type="Proteomes" id="UP001066276"/>
    </source>
</evidence>
<reference evidence="3" key="1">
    <citation type="journal article" date="2022" name="bioRxiv">
        <title>Sequencing and chromosome-scale assembly of the giantPleurodeles waltlgenome.</title>
        <authorList>
            <person name="Brown T."/>
            <person name="Elewa A."/>
            <person name="Iarovenko S."/>
            <person name="Subramanian E."/>
            <person name="Araus A.J."/>
            <person name="Petzold A."/>
            <person name="Susuki M."/>
            <person name="Suzuki K.-i.T."/>
            <person name="Hayashi T."/>
            <person name="Toyoda A."/>
            <person name="Oliveira C."/>
            <person name="Osipova E."/>
            <person name="Leigh N.D."/>
            <person name="Simon A."/>
            <person name="Yun M.H."/>
        </authorList>
    </citation>
    <scope>NUCLEOTIDE SEQUENCE</scope>
    <source>
        <strain evidence="3">20211129_DDA</strain>
        <tissue evidence="3">Liver</tissue>
    </source>
</reference>
<gene>
    <name evidence="3" type="ORF">NDU88_004846</name>
</gene>
<dbReference type="PANTHER" id="PTHR34605">
    <property type="entry name" value="PHAGE_INTEGRASE DOMAIN-CONTAINING PROTEIN"/>
    <property type="match status" value="1"/>
</dbReference>
<dbReference type="EMBL" id="JANPWB010000006">
    <property type="protein sequence ID" value="KAJ1179612.1"/>
    <property type="molecule type" value="Genomic_DNA"/>
</dbReference>
<organism evidence="3 4">
    <name type="scientific">Pleurodeles waltl</name>
    <name type="common">Iberian ribbed newt</name>
    <dbReference type="NCBI Taxonomy" id="8319"/>
    <lineage>
        <taxon>Eukaryota</taxon>
        <taxon>Metazoa</taxon>
        <taxon>Chordata</taxon>
        <taxon>Craniata</taxon>
        <taxon>Vertebrata</taxon>
        <taxon>Euteleostomi</taxon>
        <taxon>Amphibia</taxon>
        <taxon>Batrachia</taxon>
        <taxon>Caudata</taxon>
        <taxon>Salamandroidea</taxon>
        <taxon>Salamandridae</taxon>
        <taxon>Pleurodelinae</taxon>
        <taxon>Pleurodeles</taxon>
    </lineage>
</organism>
<proteinExistence type="predicted"/>
<feature type="compositionally biased region" description="Basic residues" evidence="2">
    <location>
        <begin position="73"/>
        <end position="89"/>
    </location>
</feature>
<feature type="region of interest" description="Disordered" evidence="2">
    <location>
        <begin position="73"/>
        <end position="99"/>
    </location>
</feature>
<dbReference type="GO" id="GO:0003677">
    <property type="term" value="F:DNA binding"/>
    <property type="evidence" value="ECO:0007669"/>
    <property type="project" value="InterPro"/>
</dbReference>
<dbReference type="PANTHER" id="PTHR34605:SF8">
    <property type="entry name" value="FILAGGRIN-2-LIKE ISOFORM X1"/>
    <property type="match status" value="1"/>
</dbReference>
<dbReference type="SUPFAM" id="SSF56349">
    <property type="entry name" value="DNA breaking-rejoining enzymes"/>
    <property type="match status" value="1"/>
</dbReference>
<evidence type="ECO:0000256" key="1">
    <source>
        <dbReference type="ARBA" id="ARBA00023172"/>
    </source>
</evidence>
<keyword evidence="4" id="KW-1185">Reference proteome</keyword>
<comment type="caution">
    <text evidence="3">The sequence shown here is derived from an EMBL/GenBank/DDBJ whole genome shotgun (WGS) entry which is preliminary data.</text>
</comment>
<sequence length="534" mass="58077">MRGGGARVTKRTGSFLRQRVAAMGRGSSVAMVPGAGEGEMAMERTSSSQSAMGAVHPGAWMVVCGVPARAYKRAHGQKGSKASPTRRRERWGTRRGTMRRAEGGAKNLETNIIMIDSEEEGENVEVEGWTGKGNFDQFEVSEKACSSRLWQWVPKVVSPVVRRVQEWEVDNRSVFRTGEQVEFVDEQGTVLRGPISGVTTDDGRSGSGQVRLDLWQQGARAYLPGCHQAHVNEQHGLALEGQRFGRPADLAVPVEVRVPPAHRVEERAQSGAVRSTTREKSVQEVKATEPFLRDTRVTPASRSASTGLVHNEEELDYEDEATVRAVSAPKTSKQAVQGDRQSSRREVVGGLRRGEVSGETGLLISGVSNLRCNDKNVDVAIQVETGVGLNESKPEGSLNATQPVTGTPVESQVSTAESGTAVQTGAKVAEVPWAGTGSRCEEDGSSQGIMGFRRLRMLELVQQSLAPSTRRSYEQAWLEFLRRSLVLLGLDPLCYGTHSFRIGAATEAKALGKSDGFIMGLGRWKSQCFKRYVR</sequence>
<evidence type="ECO:0000313" key="3">
    <source>
        <dbReference type="EMBL" id="KAJ1179612.1"/>
    </source>
</evidence>
<dbReference type="InterPro" id="IPR052925">
    <property type="entry name" value="Phage_Integrase-like_Recomb"/>
</dbReference>
<accession>A0AAV7TVK1</accession>
<dbReference type="Proteomes" id="UP001066276">
    <property type="component" value="Chromosome 3_2"/>
</dbReference>